<protein>
    <submittedName>
        <fullName evidence="4">Uncharacterized protein</fullName>
    </submittedName>
</protein>
<feature type="transmembrane region" description="Helical" evidence="2">
    <location>
        <begin position="189"/>
        <end position="208"/>
    </location>
</feature>
<evidence type="ECO:0000256" key="1">
    <source>
        <dbReference type="SAM" id="MobiDB-lite"/>
    </source>
</evidence>
<keyword evidence="2" id="KW-0812">Transmembrane</keyword>
<keyword evidence="2" id="KW-0472">Membrane</keyword>
<dbReference type="WBParaSite" id="PSAMB.scaffold1131size35580.g11362.t2">
    <property type="protein sequence ID" value="PSAMB.scaffold1131size35580.g11362.t2"/>
    <property type="gene ID" value="PSAMB.scaffold1131size35580.g11362"/>
</dbReference>
<sequence>MRHSAAQHRRHSHHICAVCCAKKMALTQFVDTGRRVRATRVGSGERKKVEEAKVEKKRKRCGGGDAQQSAAALRSAYELPVGRASDGAERRTPPADNSRLAWCGAHPGFSVLSLCPPIASYASAGSRPESPVPRLARALAPFCSSHRVRSVSLDLTFTCTFVQLSSSNEPATTSTRTTMRLAGRRHGRIQLQLIGFSALLLLASVAVVDGVPLRIANDGVDSVVLAPIGRETIIIDTASNFHAGLRAFLKAHQLRRFRQKTNAARRRYLRPPGPSVTVTGDGVGQPLAPGLVAELLERIDSPMELIEIRLIDDNSSVPLLIDIQKVESDEQAQEVQGGERLEDAFPLLPPINEMESKESGSGEAPADTLDAPPNPSPSTTASPTPAEQPYEECLNNERWLDADTFNKLKHRQRKLSRMIRSLNRQMDMYCLTDKNGASMAYRKCSQWREEKMFHYYKLMRLTYCSDYSKWPNAQRIKRSFGALFPLLERLYAFWE</sequence>
<keyword evidence="3" id="KW-1185">Reference proteome</keyword>
<name>A0A914UNB1_9BILA</name>
<dbReference type="AlphaFoldDB" id="A0A914UNB1"/>
<proteinExistence type="predicted"/>
<evidence type="ECO:0000313" key="3">
    <source>
        <dbReference type="Proteomes" id="UP000887566"/>
    </source>
</evidence>
<evidence type="ECO:0000313" key="4">
    <source>
        <dbReference type="WBParaSite" id="PSAMB.scaffold1131size35580.g11362.t2"/>
    </source>
</evidence>
<feature type="region of interest" description="Disordered" evidence="1">
    <location>
        <begin position="351"/>
        <end position="389"/>
    </location>
</feature>
<evidence type="ECO:0000256" key="2">
    <source>
        <dbReference type="SAM" id="Phobius"/>
    </source>
</evidence>
<reference evidence="4" key="1">
    <citation type="submission" date="2022-11" db="UniProtKB">
        <authorList>
            <consortium name="WormBaseParasite"/>
        </authorList>
    </citation>
    <scope>IDENTIFICATION</scope>
</reference>
<dbReference type="Proteomes" id="UP000887566">
    <property type="component" value="Unplaced"/>
</dbReference>
<keyword evidence="2" id="KW-1133">Transmembrane helix</keyword>
<organism evidence="3 4">
    <name type="scientific">Plectus sambesii</name>
    <dbReference type="NCBI Taxonomy" id="2011161"/>
    <lineage>
        <taxon>Eukaryota</taxon>
        <taxon>Metazoa</taxon>
        <taxon>Ecdysozoa</taxon>
        <taxon>Nematoda</taxon>
        <taxon>Chromadorea</taxon>
        <taxon>Plectida</taxon>
        <taxon>Plectina</taxon>
        <taxon>Plectoidea</taxon>
        <taxon>Plectidae</taxon>
        <taxon>Plectus</taxon>
    </lineage>
</organism>
<accession>A0A914UNB1</accession>